<feature type="domain" description="NADH:quinone oxidoreductase/Mrp antiporter transmembrane" evidence="19">
    <location>
        <begin position="23"/>
        <end position="281"/>
    </location>
</feature>
<reference evidence="20" key="1">
    <citation type="journal article" date="2022" name="Cladistics">
        <title>Diversification of the phytophagous lineages of true bugs (Insecta: Hemiptera: Heteroptera) shortly after that of the flowering plants.</title>
        <authorList>
            <person name="Ye F."/>
            <person name="Kment P."/>
            <person name="Redei D."/>
            <person name="Luo J.Y."/>
            <person name="Wang Y.H."/>
            <person name="Kuechler S.M."/>
            <person name="Zhang W.W."/>
            <person name="Chen P.P."/>
            <person name="Wu H.Y."/>
            <person name="Wu Y.Z."/>
            <person name="Sun X.Y."/>
            <person name="Ding L."/>
            <person name="Wang Y.R."/>
            <person name="Xie Q."/>
        </authorList>
    </citation>
    <scope>NUCLEOTIDE SEQUENCE</scope>
</reference>
<dbReference type="InterPro" id="IPR050175">
    <property type="entry name" value="Complex_I_Subunit_2"/>
</dbReference>
<evidence type="ECO:0000256" key="3">
    <source>
        <dbReference type="ARBA" id="ARBA00007012"/>
    </source>
</evidence>
<feature type="transmembrane region" description="Helical" evidence="18">
    <location>
        <begin position="265"/>
        <end position="289"/>
    </location>
</feature>
<evidence type="ECO:0000256" key="2">
    <source>
        <dbReference type="ARBA" id="ARBA00004448"/>
    </source>
</evidence>
<keyword evidence="8 18" id="KW-0812">Transmembrane</keyword>
<comment type="similarity">
    <text evidence="3 18">Belongs to the complex I subunit 2 family.</text>
</comment>
<evidence type="ECO:0000256" key="16">
    <source>
        <dbReference type="ARBA" id="ARBA00023136"/>
    </source>
</evidence>
<dbReference type="Pfam" id="PF00361">
    <property type="entry name" value="Proton_antipo_M"/>
    <property type="match status" value="1"/>
</dbReference>
<dbReference type="AlphaFoldDB" id="A0A8T9ZWW7"/>
<feature type="transmembrane region" description="Helical" evidence="18">
    <location>
        <begin position="310"/>
        <end position="330"/>
    </location>
</feature>
<dbReference type="GO" id="GO:0006120">
    <property type="term" value="P:mitochondrial electron transport, NADH to ubiquinone"/>
    <property type="evidence" value="ECO:0007669"/>
    <property type="project" value="InterPro"/>
</dbReference>
<evidence type="ECO:0000256" key="11">
    <source>
        <dbReference type="ARBA" id="ARBA00022982"/>
    </source>
</evidence>
<dbReference type="GO" id="GO:0005743">
    <property type="term" value="C:mitochondrial inner membrane"/>
    <property type="evidence" value="ECO:0007669"/>
    <property type="project" value="UniProtKB-SubCell"/>
</dbReference>
<name>A0A8T9ZWW7_9HEMI</name>
<keyword evidence="16 18" id="KW-0472">Membrane</keyword>
<comment type="subcellular location">
    <subcellularLocation>
        <location evidence="2 18">Mitochondrion inner membrane</location>
        <topology evidence="2 18">Multi-pass membrane protein</topology>
    </subcellularLocation>
</comment>
<protein>
    <recommendedName>
        <fullName evidence="5 18">NADH-ubiquinone oxidoreductase chain 2</fullName>
        <ecNumber evidence="4 18">7.1.1.2</ecNumber>
    </recommendedName>
</protein>
<proteinExistence type="inferred from homology"/>
<keyword evidence="7 18" id="KW-0679">Respiratory chain</keyword>
<evidence type="ECO:0000256" key="10">
    <source>
        <dbReference type="ARBA" id="ARBA00022967"/>
    </source>
</evidence>
<keyword evidence="13 18" id="KW-0520">NAD</keyword>
<feature type="transmembrane region" description="Helical" evidence="18">
    <location>
        <begin position="194"/>
        <end position="213"/>
    </location>
</feature>
<comment type="function">
    <text evidence="1">Core subunit of the mitochondrial membrane respiratory chain NADH dehydrogenase (Complex I) that is believed to belong to the minimal assembly required for catalysis. Complex I functions in the transfer of electrons from NADH to the respiratory chain. The immediate electron acceptor for the enzyme is believed to be ubiquinone.</text>
</comment>
<evidence type="ECO:0000256" key="1">
    <source>
        <dbReference type="ARBA" id="ARBA00003257"/>
    </source>
</evidence>
<evidence type="ECO:0000256" key="14">
    <source>
        <dbReference type="ARBA" id="ARBA00023075"/>
    </source>
</evidence>
<dbReference type="InterPro" id="IPR001750">
    <property type="entry name" value="ND/Mrp_TM"/>
</dbReference>
<feature type="transmembrane region" description="Helical" evidence="18">
    <location>
        <begin position="7"/>
        <end position="23"/>
    </location>
</feature>
<evidence type="ECO:0000256" key="15">
    <source>
        <dbReference type="ARBA" id="ARBA00023128"/>
    </source>
</evidence>
<evidence type="ECO:0000256" key="6">
    <source>
        <dbReference type="ARBA" id="ARBA00022448"/>
    </source>
</evidence>
<dbReference type="GO" id="GO:0008137">
    <property type="term" value="F:NADH dehydrogenase (ubiquinone) activity"/>
    <property type="evidence" value="ECO:0007669"/>
    <property type="project" value="UniProtKB-EC"/>
</dbReference>
<dbReference type="EC" id="7.1.1.2" evidence="4 18"/>
<dbReference type="EMBL" id="MW619659">
    <property type="protein sequence ID" value="UPL65468.1"/>
    <property type="molecule type" value="Genomic_DNA"/>
</dbReference>
<evidence type="ECO:0000256" key="5">
    <source>
        <dbReference type="ARBA" id="ARBA00021008"/>
    </source>
</evidence>
<feature type="transmembrane region" description="Helical" evidence="18">
    <location>
        <begin position="146"/>
        <end position="165"/>
    </location>
</feature>
<dbReference type="InterPro" id="IPR003917">
    <property type="entry name" value="NADH_UbQ_OxRdtase_chain2"/>
</dbReference>
<keyword evidence="11 18" id="KW-0249">Electron transport</keyword>
<feature type="transmembrane region" description="Helical" evidence="18">
    <location>
        <begin position="57"/>
        <end position="75"/>
    </location>
</feature>
<comment type="function">
    <text evidence="18">Core subunit of the mitochondrial membrane respiratory chain NADH dehydrogenase (Complex I) which catalyzes electron transfer from NADH through the respiratory chain, using ubiquinone as an electron acceptor. Essential for the catalytic activity and assembly of complex I.</text>
</comment>
<evidence type="ECO:0000259" key="19">
    <source>
        <dbReference type="Pfam" id="PF00361"/>
    </source>
</evidence>
<feature type="transmembrane region" description="Helical" evidence="18">
    <location>
        <begin position="234"/>
        <end position="253"/>
    </location>
</feature>
<keyword evidence="15 18" id="KW-0496">Mitochondrion</keyword>
<evidence type="ECO:0000256" key="12">
    <source>
        <dbReference type="ARBA" id="ARBA00022989"/>
    </source>
</evidence>
<dbReference type="PANTHER" id="PTHR46552:SF1">
    <property type="entry name" value="NADH-UBIQUINONE OXIDOREDUCTASE CHAIN 2"/>
    <property type="match status" value="1"/>
</dbReference>
<evidence type="ECO:0000256" key="9">
    <source>
        <dbReference type="ARBA" id="ARBA00022792"/>
    </source>
</evidence>
<comment type="catalytic activity">
    <reaction evidence="17 18">
        <text>a ubiquinone + NADH + 5 H(+)(in) = a ubiquinol + NAD(+) + 4 H(+)(out)</text>
        <dbReference type="Rhea" id="RHEA:29091"/>
        <dbReference type="Rhea" id="RHEA-COMP:9565"/>
        <dbReference type="Rhea" id="RHEA-COMP:9566"/>
        <dbReference type="ChEBI" id="CHEBI:15378"/>
        <dbReference type="ChEBI" id="CHEBI:16389"/>
        <dbReference type="ChEBI" id="CHEBI:17976"/>
        <dbReference type="ChEBI" id="CHEBI:57540"/>
        <dbReference type="ChEBI" id="CHEBI:57945"/>
        <dbReference type="EC" id="7.1.1.2"/>
    </reaction>
</comment>
<evidence type="ECO:0000256" key="18">
    <source>
        <dbReference type="RuleBase" id="RU003403"/>
    </source>
</evidence>
<keyword evidence="10 18" id="KW-1278">Translocase</keyword>
<accession>A0A8T9ZWW7</accession>
<keyword evidence="12 18" id="KW-1133">Transmembrane helix</keyword>
<geneLocation type="mitochondrion" evidence="20"/>
<feature type="transmembrane region" description="Helical" evidence="18">
    <location>
        <begin position="81"/>
        <end position="103"/>
    </location>
</feature>
<keyword evidence="6" id="KW-0813">Transport</keyword>
<dbReference type="PRINTS" id="PR01436">
    <property type="entry name" value="NADHDHGNASE2"/>
</dbReference>
<dbReference type="PANTHER" id="PTHR46552">
    <property type="entry name" value="NADH-UBIQUINONE OXIDOREDUCTASE CHAIN 2"/>
    <property type="match status" value="1"/>
</dbReference>
<evidence type="ECO:0000313" key="20">
    <source>
        <dbReference type="EMBL" id="UPL65468.1"/>
    </source>
</evidence>
<evidence type="ECO:0000256" key="13">
    <source>
        <dbReference type="ARBA" id="ARBA00023027"/>
    </source>
</evidence>
<keyword evidence="9 18" id="KW-0999">Mitochondrion inner membrane</keyword>
<sequence>MFNYSKLLFLTMIFTSTIITISSMNWMGMWMGMEINLMSFIPYISKIKNMKSSQAMMIYFLVQSIGSAVLLFSIMMNPLIVISPITLNEFIMMGTSLGILIKLGAAPFHNWVPEIMATLTWMEMFILSTWQKVAPLYMLSMMNPNFLVSISVIMSTIIGAIGGLNFTSLRKIMAYSSINHMSWMLFMMMMNSAWYKYLMLYTLMMLMTCIYFNSTNSLFINQIPLKSPSMIEKYNLVSLLLSMGGLPPFLGFLPKWMAIQSAMNSKLIILVMIMIAMSMLTLFFYMRMISSLMTMYSTSNKWVEKKSNRMLMLSIALLNLSLPVASIISFL</sequence>
<keyword evidence="14 18" id="KW-0830">Ubiquinone</keyword>
<evidence type="ECO:0000256" key="7">
    <source>
        <dbReference type="ARBA" id="ARBA00022660"/>
    </source>
</evidence>
<evidence type="ECO:0000256" key="4">
    <source>
        <dbReference type="ARBA" id="ARBA00012944"/>
    </source>
</evidence>
<evidence type="ECO:0000256" key="17">
    <source>
        <dbReference type="ARBA" id="ARBA00049551"/>
    </source>
</evidence>
<evidence type="ECO:0000256" key="8">
    <source>
        <dbReference type="ARBA" id="ARBA00022692"/>
    </source>
</evidence>
<organism evidence="20">
    <name type="scientific">Cryptorhamphus sp</name>
    <dbReference type="NCBI Taxonomy" id="2931285"/>
    <lineage>
        <taxon>Eukaryota</taxon>
        <taxon>Metazoa</taxon>
        <taxon>Ecdysozoa</taxon>
        <taxon>Arthropoda</taxon>
        <taxon>Hexapoda</taxon>
        <taxon>Insecta</taxon>
        <taxon>Pterygota</taxon>
        <taxon>Neoptera</taxon>
        <taxon>Paraneoptera</taxon>
        <taxon>Hemiptera</taxon>
        <taxon>Heteroptera</taxon>
        <taxon>Panheteroptera</taxon>
        <taxon>Pentatomomorpha</taxon>
        <taxon>Lygaeoidea</taxon>
        <taxon>Cryptorhamphidae</taxon>
        <taxon>Cryptorhamphus</taxon>
    </lineage>
</organism>